<keyword evidence="3" id="KW-0255">Endonuclease</keyword>
<dbReference type="InterPro" id="IPR013783">
    <property type="entry name" value="Ig-like_fold"/>
</dbReference>
<comment type="caution">
    <text evidence="3">The sequence shown here is derived from an EMBL/GenBank/DDBJ whole genome shotgun (WGS) entry which is preliminary data.</text>
</comment>
<dbReference type="Gene3D" id="2.60.40.10">
    <property type="entry name" value="Immunoglobulins"/>
    <property type="match status" value="1"/>
</dbReference>
<dbReference type="SUPFAM" id="SSF49265">
    <property type="entry name" value="Fibronectin type III"/>
    <property type="match status" value="1"/>
</dbReference>
<keyword evidence="3" id="KW-0540">Nuclease</keyword>
<dbReference type="Gene3D" id="3.40.570.10">
    <property type="entry name" value="Extracellular Endonuclease, subunit A"/>
    <property type="match status" value="1"/>
</dbReference>
<accession>A0ABS5CWV5</accession>
<reference evidence="3 4" key="1">
    <citation type="submission" date="2021-03" db="EMBL/GenBank/DDBJ databases">
        <title>Flavobacterium Flabelliformis Sp. Nov. And Flavobacterium Geliluteum Sp. Nov., Two Novel Multidrug Resistant Psychrophilic Species Isolated From Antarctica.</title>
        <authorList>
            <person name="Kralova S."/>
            <person name="Busse H.J."/>
            <person name="Bezdicek M."/>
            <person name="Nykrynova M."/>
            <person name="Kroupova E."/>
            <person name="Krsek D."/>
            <person name="Sedlacek I."/>
        </authorList>
    </citation>
    <scope>NUCLEOTIDE SEQUENCE [LARGE SCALE GENOMIC DNA]</scope>
    <source>
        <strain evidence="3 4">P4023</strain>
    </source>
</reference>
<evidence type="ECO:0000256" key="1">
    <source>
        <dbReference type="SAM" id="MobiDB-lite"/>
    </source>
</evidence>
<dbReference type="RefSeq" id="WP_210646840.1">
    <property type="nucleotide sequence ID" value="NZ_JAGFBU010000008.1"/>
</dbReference>
<keyword evidence="4" id="KW-1185">Reference proteome</keyword>
<evidence type="ECO:0000313" key="4">
    <source>
        <dbReference type="Proteomes" id="UP000674217"/>
    </source>
</evidence>
<dbReference type="GO" id="GO:0004519">
    <property type="term" value="F:endonuclease activity"/>
    <property type="evidence" value="ECO:0007669"/>
    <property type="project" value="UniProtKB-KW"/>
</dbReference>
<gene>
    <name evidence="3" type="ORF">J3S90_14865</name>
</gene>
<evidence type="ECO:0000313" key="3">
    <source>
        <dbReference type="EMBL" id="MBP4143085.1"/>
    </source>
</evidence>
<feature type="domain" description="Fibronectin type-III" evidence="2">
    <location>
        <begin position="292"/>
        <end position="385"/>
    </location>
</feature>
<evidence type="ECO:0000259" key="2">
    <source>
        <dbReference type="PROSITE" id="PS50853"/>
    </source>
</evidence>
<dbReference type="InterPro" id="IPR044929">
    <property type="entry name" value="DNA/RNA_non-sp_Endonuclease_sf"/>
</dbReference>
<organism evidence="3 4">
    <name type="scientific">Flavobacterium flabelliforme</name>
    <dbReference type="NCBI Taxonomy" id="2816119"/>
    <lineage>
        <taxon>Bacteria</taxon>
        <taxon>Pseudomonadati</taxon>
        <taxon>Bacteroidota</taxon>
        <taxon>Flavobacteriia</taxon>
        <taxon>Flavobacteriales</taxon>
        <taxon>Flavobacteriaceae</taxon>
        <taxon>Flavobacterium</taxon>
    </lineage>
</organism>
<dbReference type="Pfam" id="PF13930">
    <property type="entry name" value="Endonuclea_NS_2"/>
    <property type="match status" value="1"/>
</dbReference>
<dbReference type="CDD" id="cd00063">
    <property type="entry name" value="FN3"/>
    <property type="match status" value="1"/>
</dbReference>
<dbReference type="InterPro" id="IPR036116">
    <property type="entry name" value="FN3_sf"/>
</dbReference>
<protein>
    <submittedName>
        <fullName evidence="3">DNA/RNA non-specific endonuclease</fullName>
    </submittedName>
</protein>
<dbReference type="EMBL" id="JAGFBU010000008">
    <property type="protein sequence ID" value="MBP4143085.1"/>
    <property type="molecule type" value="Genomic_DNA"/>
</dbReference>
<name>A0ABS5CWV5_9FLAO</name>
<dbReference type="InterPro" id="IPR044927">
    <property type="entry name" value="Endonuclea_NS_2"/>
</dbReference>
<dbReference type="InterPro" id="IPR003961">
    <property type="entry name" value="FN3_dom"/>
</dbReference>
<keyword evidence="3" id="KW-0378">Hydrolase</keyword>
<dbReference type="Proteomes" id="UP000674217">
    <property type="component" value="Unassembled WGS sequence"/>
</dbReference>
<sequence>MKTHFKNIILFVLFSLSGIVDFGISGYAQLYPVQLTPIFNSPYSVKISDYATSMDTKMQLLINPNDISINNRQVRLKLFIQGNGINIQSSDYVQGLPPIYINGGELKTITNTDISALFRLENLQEISANQYSNPLPEGMYSFCFEMYDYVTNQKISRKSCANLYLILNDPPLLNTPQNKELIAYTEFPNILFTWTPRQINATNVSYQFELKKLFDATLDPQIGFQMAPILHQETLFGTALLYNLSKPVLVPGMRYAWRVKAISTTGLSENAMFKNEGYSEIYSFNYTAACLAPSFVLSESQSTKSVKITWQGVPEQTRYQIQYRKQGVRNAQWFSNYSQNTQSLLTDLEPGVTYEFRVGSSCESGNDGVQSFTYSGINTFTTTIDNKEVAYNCGIVPEISINNQKPLTNLIQSETFTAGDFPVTILELKGENSPYSGRGYIIVPYLADTKIAVEFNSIVINTDYQLISGVVETSYNPEWKNVTDVEDFTGEGQGGQIEETVAFKIQDIVINANGDIVVNGTEGEQIIIPGGKDTVITEDLKDAKGNSVPGKVYTVDSKGNGSNEGIAAAPDGKPTPANTDGVDASGQATAFTAQGASIAFTVNSSKYAFEVMPKNATTALQKLYKKVNGLALPYKAVVNGFSDTLIATLTLTDTIVKPENIVFKTQNGALINATRNDKTFELTVKGNLSYAEQQVLATVKQGGKWKVIGAFMLVHISPKEVNVALVPTDKVSEDKLDAIIAETQKTYNKVGIKINFKKEGILNINSVVSGNTITTEKNTITSTYSTDQQKINALYKSESYVLFITDKTSSTGQQGYMRLNGQYGYVFNSANSSTPAHELGHGIFKLEHPFEQYNTSESSTDLLMDYSQGTVLNHQDWKQINDPAFKFYGFQSQSSGELAGGFGIAPNWSFVNNGEETTVAYLEVAEKGFVGGFKNGKKTYKWDATNKVYVNDADTTDVFKLPTSKPTLKESRIYLFFDNDKSITRHKYLRTIYNEELKIVLDSKVSEKLSAFIDKYATKDNFRREKEDRTTYWGFVACNGCNYEGAGNGTDISYSNYLDGLGKLANKGYKNDPVDVNTSESHVYDYSAIITEKEKNKILSEMSGIKTDSGIITKIFFTDTKTPDVKRKEITDYLANLKGVETALWIDFDANGKATIKTVLGDKIGGKVSSEMNKYLSLMAEVLPKFEGKYTAFNPLTAMLDGLAGLIGKAKIPARFYNPDEKDYNSFPAEVFSYATLTVLNDKLTSIATNKDPYTEKYSSSRASFAFTCGIWNGFVGAVGGIPEGGSMVIKLITNEDKTRTKLFEAFSKLEWKTIETLADEQWNKYTANPCMVSYGTGEVGFIVVSCFYGAGEAKGLATFFQTLDKLDAVGAVISKVSKLAGKVIKPVLNTSGKAFKFILREGAEFIRDTRLIIKPSSNLYCGFPILDIKLIRKGAEFTEDEIKSLKSKVDEAINVEGGIEKLPLDESGNRILEIDINGEKTPVIIGGDENLDKIKSNIDNVKPNKLEVTNAFDDAGKLKKNVRYKSGEFEYWGETDELGRLESMTTDNLQITDREKRLIHQNKTAGKEFGDHAGHLIGDRFGGSKELDNIVSQLSSVNLSDFKIIENKWAKALSEVPPSKVEVNIKVIYKADGIRPSEFEVKYKIDGKLSTVKISNVK</sequence>
<dbReference type="Pfam" id="PF00041">
    <property type="entry name" value="fn3"/>
    <property type="match status" value="1"/>
</dbReference>
<feature type="region of interest" description="Disordered" evidence="1">
    <location>
        <begin position="558"/>
        <end position="583"/>
    </location>
</feature>
<dbReference type="PROSITE" id="PS50853">
    <property type="entry name" value="FN3"/>
    <property type="match status" value="1"/>
</dbReference>
<proteinExistence type="predicted"/>
<dbReference type="SMART" id="SM00060">
    <property type="entry name" value="FN3"/>
    <property type="match status" value="2"/>
</dbReference>